<gene>
    <name evidence="1" type="ORF">BDV29DRAFT_184480</name>
</gene>
<proteinExistence type="predicted"/>
<keyword evidence="2" id="KW-1185">Reference proteome</keyword>
<dbReference type="OrthoDB" id="4187154at2759"/>
<dbReference type="EMBL" id="ML732391">
    <property type="protein sequence ID" value="KAB8068461.1"/>
    <property type="molecule type" value="Genomic_DNA"/>
</dbReference>
<sequence>MWELQQVLLGTPKMACTIDLGSDICYSPNLDLNLTLRASVEMLFPTRAISSRLVEDLKNALYSGNIWVEQVPELRLHFHVNSGSDLDRPLTIFASQLGDIICTSKLWLELGLGTLF</sequence>
<name>A0A5N5WIS0_9EURO</name>
<feature type="non-terminal residue" evidence="1">
    <location>
        <position position="116"/>
    </location>
</feature>
<dbReference type="Proteomes" id="UP000326565">
    <property type="component" value="Unassembled WGS sequence"/>
</dbReference>
<dbReference type="AlphaFoldDB" id="A0A5N5WIS0"/>
<protein>
    <submittedName>
        <fullName evidence="1">Uncharacterized protein</fullName>
    </submittedName>
</protein>
<evidence type="ECO:0000313" key="1">
    <source>
        <dbReference type="EMBL" id="KAB8068461.1"/>
    </source>
</evidence>
<evidence type="ECO:0000313" key="2">
    <source>
        <dbReference type="Proteomes" id="UP000326565"/>
    </source>
</evidence>
<reference evidence="1 2" key="1">
    <citation type="submission" date="2019-04" db="EMBL/GenBank/DDBJ databases">
        <title>Friends and foes A comparative genomics study of 23 Aspergillus species from section Flavi.</title>
        <authorList>
            <consortium name="DOE Joint Genome Institute"/>
            <person name="Kjaerbolling I."/>
            <person name="Vesth T."/>
            <person name="Frisvad J.C."/>
            <person name="Nybo J.L."/>
            <person name="Theobald S."/>
            <person name="Kildgaard S."/>
            <person name="Isbrandt T."/>
            <person name="Kuo A."/>
            <person name="Sato A."/>
            <person name="Lyhne E.K."/>
            <person name="Kogle M.E."/>
            <person name="Wiebenga A."/>
            <person name="Kun R.S."/>
            <person name="Lubbers R.J."/>
            <person name="Makela M.R."/>
            <person name="Barry K."/>
            <person name="Chovatia M."/>
            <person name="Clum A."/>
            <person name="Daum C."/>
            <person name="Haridas S."/>
            <person name="He G."/>
            <person name="LaButti K."/>
            <person name="Lipzen A."/>
            <person name="Mondo S."/>
            <person name="Riley R."/>
            <person name="Salamov A."/>
            <person name="Simmons B.A."/>
            <person name="Magnuson J.K."/>
            <person name="Henrissat B."/>
            <person name="Mortensen U.H."/>
            <person name="Larsen T.O."/>
            <person name="Devries R.P."/>
            <person name="Grigoriev I.V."/>
            <person name="Machida M."/>
            <person name="Baker S.E."/>
            <person name="Andersen M.R."/>
        </authorList>
    </citation>
    <scope>NUCLEOTIDE SEQUENCE [LARGE SCALE GENOMIC DNA]</scope>
    <source>
        <strain evidence="1 2">CBS 151.66</strain>
    </source>
</reference>
<organism evidence="1 2">
    <name type="scientific">Aspergillus leporis</name>
    <dbReference type="NCBI Taxonomy" id="41062"/>
    <lineage>
        <taxon>Eukaryota</taxon>
        <taxon>Fungi</taxon>
        <taxon>Dikarya</taxon>
        <taxon>Ascomycota</taxon>
        <taxon>Pezizomycotina</taxon>
        <taxon>Eurotiomycetes</taxon>
        <taxon>Eurotiomycetidae</taxon>
        <taxon>Eurotiales</taxon>
        <taxon>Aspergillaceae</taxon>
        <taxon>Aspergillus</taxon>
        <taxon>Aspergillus subgen. Circumdati</taxon>
    </lineage>
</organism>
<accession>A0A5N5WIS0</accession>